<gene>
    <name evidence="1" type="ORF">GCM10017591_26150</name>
</gene>
<sequence>MRIGIDAVYGAGSVGSLMQSSFASDDPNLLQMRARRTPLIDIGGGVTSDEVRCSSTSADAAREGRDGIVADRTTCGRRDGATMRA</sequence>
<organism evidence="1 2">
    <name type="scientific">Microbacterium dextranolyticum</name>
    <dbReference type="NCBI Taxonomy" id="36806"/>
    <lineage>
        <taxon>Bacteria</taxon>
        <taxon>Bacillati</taxon>
        <taxon>Actinomycetota</taxon>
        <taxon>Actinomycetes</taxon>
        <taxon>Micrococcales</taxon>
        <taxon>Microbacteriaceae</taxon>
        <taxon>Microbacterium</taxon>
    </lineage>
</organism>
<evidence type="ECO:0000313" key="1">
    <source>
        <dbReference type="EMBL" id="GLJ96552.1"/>
    </source>
</evidence>
<dbReference type="EMBL" id="BSER01000011">
    <property type="protein sequence ID" value="GLJ96552.1"/>
    <property type="molecule type" value="Genomic_DNA"/>
</dbReference>
<protein>
    <submittedName>
        <fullName evidence="1">Uncharacterized protein</fullName>
    </submittedName>
</protein>
<reference evidence="1" key="1">
    <citation type="journal article" date="2014" name="Int. J. Syst. Evol. Microbiol.">
        <title>Complete genome sequence of Corynebacterium casei LMG S-19264T (=DSM 44701T), isolated from a smear-ripened cheese.</title>
        <authorList>
            <consortium name="US DOE Joint Genome Institute (JGI-PGF)"/>
            <person name="Walter F."/>
            <person name="Albersmeier A."/>
            <person name="Kalinowski J."/>
            <person name="Ruckert C."/>
        </authorList>
    </citation>
    <scope>NUCLEOTIDE SEQUENCE</scope>
    <source>
        <strain evidence="1">VKM Ac-1940</strain>
    </source>
</reference>
<dbReference type="AlphaFoldDB" id="A0A9W6HPD5"/>
<proteinExistence type="predicted"/>
<keyword evidence="2" id="KW-1185">Reference proteome</keyword>
<evidence type="ECO:0000313" key="2">
    <source>
        <dbReference type="Proteomes" id="UP001142291"/>
    </source>
</evidence>
<comment type="caution">
    <text evidence="1">The sequence shown here is derived from an EMBL/GenBank/DDBJ whole genome shotgun (WGS) entry which is preliminary data.</text>
</comment>
<accession>A0A9W6HPD5</accession>
<reference evidence="1" key="2">
    <citation type="submission" date="2023-01" db="EMBL/GenBank/DDBJ databases">
        <authorList>
            <person name="Sun Q."/>
            <person name="Evtushenko L."/>
        </authorList>
    </citation>
    <scope>NUCLEOTIDE SEQUENCE</scope>
    <source>
        <strain evidence="1">VKM Ac-1940</strain>
    </source>
</reference>
<dbReference type="Proteomes" id="UP001142291">
    <property type="component" value="Unassembled WGS sequence"/>
</dbReference>
<name>A0A9W6HPD5_9MICO</name>